<comment type="similarity">
    <text evidence="2">Belongs to the MoaD family.</text>
</comment>
<comment type="caution">
    <text evidence="4">The sequence shown here is derived from an EMBL/GenBank/DDBJ whole genome shotgun (WGS) entry which is preliminary data.</text>
</comment>
<dbReference type="GO" id="GO:0006777">
    <property type="term" value="P:Mo-molybdopterin cofactor biosynthetic process"/>
    <property type="evidence" value="ECO:0007669"/>
    <property type="project" value="InterPro"/>
</dbReference>
<name>A0A3R8RMT5_9FLAO</name>
<dbReference type="RefSeq" id="WP_125223657.1">
    <property type="nucleotide sequence ID" value="NZ_QUSX01000002.1"/>
</dbReference>
<evidence type="ECO:0000313" key="5">
    <source>
        <dbReference type="Proteomes" id="UP000286990"/>
    </source>
</evidence>
<dbReference type="EMBL" id="QUSX01000002">
    <property type="protein sequence ID" value="RRQ48930.1"/>
    <property type="molecule type" value="Genomic_DNA"/>
</dbReference>
<dbReference type="InterPro" id="IPR003749">
    <property type="entry name" value="ThiS/MoaD-like"/>
</dbReference>
<accession>A0A3R8RMT5</accession>
<dbReference type="PANTHER" id="PTHR33359">
    <property type="entry name" value="MOLYBDOPTERIN SYNTHASE SULFUR CARRIER SUBUNIT"/>
    <property type="match status" value="1"/>
</dbReference>
<dbReference type="InterPro" id="IPR044672">
    <property type="entry name" value="MOCS2A"/>
</dbReference>
<dbReference type="PANTHER" id="PTHR33359:SF1">
    <property type="entry name" value="MOLYBDOPTERIN SYNTHASE SULFUR CARRIER SUBUNIT"/>
    <property type="match status" value="1"/>
</dbReference>
<keyword evidence="1" id="KW-0547">Nucleotide-binding</keyword>
<dbReference type="Gene3D" id="3.10.20.30">
    <property type="match status" value="1"/>
</dbReference>
<dbReference type="InterPro" id="IPR012675">
    <property type="entry name" value="Beta-grasp_dom_sf"/>
</dbReference>
<proteinExistence type="inferred from homology"/>
<reference evidence="5" key="1">
    <citation type="submission" date="2018-12" db="EMBL/GenBank/DDBJ databases">
        <title>Maribacter lutimaris sp. nov., isolated from marine sediment.</title>
        <authorList>
            <person name="Kim K.K."/>
        </authorList>
    </citation>
    <scope>NUCLEOTIDE SEQUENCE [LARGE SCALE GENOMIC DNA]</scope>
    <source>
        <strain evidence="5">PoM-212</strain>
    </source>
</reference>
<dbReference type="InterPro" id="IPR016155">
    <property type="entry name" value="Mopterin_synth/thiamin_S_b"/>
</dbReference>
<gene>
    <name evidence="4" type="ORF">DZC72_14840</name>
</gene>
<dbReference type="OrthoDB" id="598356at2"/>
<evidence type="ECO:0000313" key="4">
    <source>
        <dbReference type="EMBL" id="RRQ48930.1"/>
    </source>
</evidence>
<keyword evidence="5" id="KW-1185">Reference proteome</keyword>
<dbReference type="GO" id="GO:1990133">
    <property type="term" value="C:molybdopterin adenylyltransferase complex"/>
    <property type="evidence" value="ECO:0007669"/>
    <property type="project" value="TreeGrafter"/>
</dbReference>
<protein>
    <recommendedName>
        <fullName evidence="3">Molybdopterin synthase sulfur carrier subunit</fullName>
    </recommendedName>
</protein>
<organism evidence="4 5">
    <name type="scientific">Maribacter algicola</name>
    <dbReference type="NCBI Taxonomy" id="2498892"/>
    <lineage>
        <taxon>Bacteria</taxon>
        <taxon>Pseudomonadati</taxon>
        <taxon>Bacteroidota</taxon>
        <taxon>Flavobacteriia</taxon>
        <taxon>Flavobacteriales</taxon>
        <taxon>Flavobacteriaceae</taxon>
        <taxon>Maribacter</taxon>
    </lineage>
</organism>
<sequence>MDLLFFGIAKDIVGKSQMIMDFGEDSPNSVADLKQALKKRYPEFSKLSSLAIAVNSEYADDDVQLKSNDEVAIIPPVSGG</sequence>
<dbReference type="Pfam" id="PF02597">
    <property type="entry name" value="ThiS"/>
    <property type="match status" value="1"/>
</dbReference>
<dbReference type="AlphaFoldDB" id="A0A3R8RMT5"/>
<dbReference type="GO" id="GO:0000166">
    <property type="term" value="F:nucleotide binding"/>
    <property type="evidence" value="ECO:0007669"/>
    <property type="project" value="UniProtKB-KW"/>
</dbReference>
<evidence type="ECO:0000256" key="1">
    <source>
        <dbReference type="ARBA" id="ARBA00022741"/>
    </source>
</evidence>
<dbReference type="UniPathway" id="UPA00344"/>
<dbReference type="Proteomes" id="UP000286990">
    <property type="component" value="Unassembled WGS sequence"/>
</dbReference>
<dbReference type="SUPFAM" id="SSF54285">
    <property type="entry name" value="MoaD/ThiS"/>
    <property type="match status" value="1"/>
</dbReference>
<evidence type="ECO:0000256" key="2">
    <source>
        <dbReference type="ARBA" id="ARBA00024200"/>
    </source>
</evidence>
<dbReference type="CDD" id="cd00754">
    <property type="entry name" value="Ubl_MoaD"/>
    <property type="match status" value="1"/>
</dbReference>
<evidence type="ECO:0000256" key="3">
    <source>
        <dbReference type="ARBA" id="ARBA00024247"/>
    </source>
</evidence>